<accession>A0A4R3K914</accession>
<reference evidence="1 2" key="1">
    <citation type="submission" date="2019-03" db="EMBL/GenBank/DDBJ databases">
        <title>Genomic Encyclopedia of Type Strains, Phase IV (KMG-IV): sequencing the most valuable type-strain genomes for metagenomic binning, comparative biology and taxonomic classification.</title>
        <authorList>
            <person name="Goeker M."/>
        </authorList>
    </citation>
    <scope>NUCLEOTIDE SEQUENCE [LARGE SCALE GENOMIC DNA]</scope>
    <source>
        <strain evidence="1 2">DSM 23802</strain>
    </source>
</reference>
<gene>
    <name evidence="1" type="ORF">EDD72_12113</name>
</gene>
<keyword evidence="2" id="KW-1185">Reference proteome</keyword>
<evidence type="ECO:0000313" key="1">
    <source>
        <dbReference type="EMBL" id="TCS79388.1"/>
    </source>
</evidence>
<dbReference type="AlphaFoldDB" id="A0A4R3K914"/>
<dbReference type="OrthoDB" id="2474754at2"/>
<dbReference type="RefSeq" id="WP_132770161.1">
    <property type="nucleotide sequence ID" value="NZ_SMAB01000021.1"/>
</dbReference>
<sequence>MEYLCPLCEKKLTKIEEGCEKLHQWFAELKGKTLWRIRYLNKYEYIFLSEDDFQRLQQQGAMILDETTHWEQFDPDNFSGITTSGDRVSIFEE</sequence>
<protein>
    <submittedName>
        <fullName evidence="1">Uncharacterized protein</fullName>
    </submittedName>
</protein>
<organism evidence="1 2">
    <name type="scientific">Tepidibacillus fermentans</name>
    <dbReference type="NCBI Taxonomy" id="1281767"/>
    <lineage>
        <taxon>Bacteria</taxon>
        <taxon>Bacillati</taxon>
        <taxon>Bacillota</taxon>
        <taxon>Bacilli</taxon>
        <taxon>Bacillales</taxon>
        <taxon>Bacillaceae</taxon>
        <taxon>Tepidibacillus</taxon>
    </lineage>
</organism>
<name>A0A4R3K914_9BACI</name>
<proteinExistence type="predicted"/>
<evidence type="ECO:0000313" key="2">
    <source>
        <dbReference type="Proteomes" id="UP000295788"/>
    </source>
</evidence>
<comment type="caution">
    <text evidence="1">The sequence shown here is derived from an EMBL/GenBank/DDBJ whole genome shotgun (WGS) entry which is preliminary data.</text>
</comment>
<dbReference type="Proteomes" id="UP000295788">
    <property type="component" value="Unassembled WGS sequence"/>
</dbReference>
<dbReference type="EMBL" id="SMAB01000021">
    <property type="protein sequence ID" value="TCS79388.1"/>
    <property type="molecule type" value="Genomic_DNA"/>
</dbReference>